<dbReference type="RefSeq" id="YP_002332941.1">
    <property type="nucleotide sequence ID" value="NC_002971.4"/>
</dbReference>
<keyword evidence="1" id="KW-0812">Transmembrane</keyword>
<evidence type="ECO:0000313" key="3">
    <source>
        <dbReference type="Proteomes" id="UP000002671"/>
    </source>
</evidence>
<name>B5QS69_COXBU</name>
<protein>
    <submittedName>
        <fullName evidence="2">Uncharacterized protein</fullName>
    </submittedName>
</protein>
<feature type="transmembrane region" description="Helical" evidence="1">
    <location>
        <begin position="12"/>
        <end position="32"/>
    </location>
</feature>
<proteinExistence type="predicted"/>
<dbReference type="PATRIC" id="fig|227377.7.peg.37"/>
<reference evidence="2 3" key="1">
    <citation type="journal article" date="2003" name="Proc. Natl. Acad. Sci. U.S.A.">
        <title>Complete genome sequence of the Q-fever pathogen, Coxiella burnetii.</title>
        <authorList>
            <person name="Seshadri R."/>
            <person name="Paulsen I.T."/>
            <person name="Eisen J.A."/>
            <person name="Read T.D."/>
            <person name="Nelson K.E."/>
            <person name="Nelson W.C."/>
            <person name="Ward N.L."/>
            <person name="Tettelin H."/>
            <person name="Davidsen T.M."/>
            <person name="Beanan M.J."/>
            <person name="Deboy R.T."/>
            <person name="Daugherty S.C."/>
            <person name="Brinkac L.M."/>
            <person name="Madupu R."/>
            <person name="Dodson R.J."/>
            <person name="Khouri H.M."/>
            <person name="Lee K.H."/>
            <person name="Carty H.A."/>
            <person name="Scanlan D."/>
            <person name="Heinzen R.A."/>
            <person name="Thompson H.A."/>
            <person name="Samuel J.E."/>
            <person name="Fraser C.M."/>
            <person name="Heidelberg J.F."/>
        </authorList>
    </citation>
    <scope>NUCLEOTIDE SEQUENCE [LARGE SCALE GENOMIC DNA]</scope>
    <source>
        <strain evidence="3">RSA 493 / Nine Mile phase I</strain>
    </source>
</reference>
<accession>B5QS69</accession>
<evidence type="ECO:0000313" key="2">
    <source>
        <dbReference type="EMBL" id="ACI15232.1"/>
    </source>
</evidence>
<dbReference type="EnsemblBacteria" id="ACI15232">
    <property type="protein sequence ID" value="ACI15232"/>
    <property type="gene ID" value="CBU_0037a"/>
</dbReference>
<dbReference type="KEGG" id="cbu:CBU_0037a"/>
<dbReference type="Proteomes" id="UP000002671">
    <property type="component" value="Chromosome"/>
</dbReference>
<dbReference type="GeneID" id="7065900"/>
<keyword evidence="3" id="KW-1185">Reference proteome</keyword>
<keyword evidence="1" id="KW-1133">Transmembrane helix</keyword>
<dbReference type="HOGENOM" id="CLU_2914735_0_0_6"/>
<dbReference type="STRING" id="227377.CBU_0037a"/>
<reference evidence="2 3" key="2">
    <citation type="journal article" date="2009" name="Infect. Immun.">
        <title>Comparative genomics reveal extensive transposon-mediated genomic plasticity and diversity among potential effector proteins within the genus Coxiella.</title>
        <authorList>
            <person name="Beare P.A."/>
            <person name="Unsworth N."/>
            <person name="Andoh M."/>
            <person name="Voth D.E."/>
            <person name="Omsland A."/>
            <person name="Gilk S.D."/>
            <person name="Williams K.P."/>
            <person name="Sobral B.W."/>
            <person name="Kupko J.J.III."/>
            <person name="Porcella S.F."/>
            <person name="Samuel J.E."/>
            <person name="Heinzen R.A."/>
        </authorList>
    </citation>
    <scope>NUCLEOTIDE SEQUENCE [LARGE SCALE GENOMIC DNA]</scope>
    <source>
        <strain evidence="3">RSA 493 / Nine Mile phase I</strain>
    </source>
</reference>
<dbReference type="RefSeq" id="WP_010957339.1">
    <property type="nucleotide sequence ID" value="NC_002971.4"/>
</dbReference>
<organism evidence="2 3">
    <name type="scientific">Coxiella burnetii (strain RSA 493 / Nine Mile phase I)</name>
    <dbReference type="NCBI Taxonomy" id="227377"/>
    <lineage>
        <taxon>Bacteria</taxon>
        <taxon>Pseudomonadati</taxon>
        <taxon>Pseudomonadota</taxon>
        <taxon>Gammaproteobacteria</taxon>
        <taxon>Legionellales</taxon>
        <taxon>Coxiellaceae</taxon>
        <taxon>Coxiella</taxon>
    </lineage>
</organism>
<keyword evidence="1" id="KW-0472">Membrane</keyword>
<dbReference type="AlphaFoldDB" id="B5QS69"/>
<evidence type="ECO:0000256" key="1">
    <source>
        <dbReference type="SAM" id="Phobius"/>
    </source>
</evidence>
<sequence length="61" mass="7004">MEKVVFFLKSSYFIFIYILTYALVILRAHSILASSFPRRRGFGALHTCALDPRLRGDDGPR</sequence>
<dbReference type="EMBL" id="AE016828">
    <property type="protein sequence ID" value="ACI15232.1"/>
    <property type="molecule type" value="Genomic_DNA"/>
</dbReference>
<gene>
    <name evidence="2" type="ORF">CBU_0037a</name>
</gene>